<dbReference type="AlphaFoldDB" id="A0A0G3XDF9"/>
<dbReference type="OrthoDB" id="3078289at2"/>
<dbReference type="EMBL" id="CP011805">
    <property type="protein sequence ID" value="AKM08448.1"/>
    <property type="molecule type" value="Genomic_DNA"/>
</dbReference>
<organism evidence="1 2">
    <name type="scientific">Pelagerythrobacter marensis</name>
    <dbReference type="NCBI Taxonomy" id="543877"/>
    <lineage>
        <taxon>Bacteria</taxon>
        <taxon>Pseudomonadati</taxon>
        <taxon>Pseudomonadota</taxon>
        <taxon>Alphaproteobacteria</taxon>
        <taxon>Sphingomonadales</taxon>
        <taxon>Erythrobacteraceae</taxon>
        <taxon>Pelagerythrobacter</taxon>
    </lineage>
</organism>
<name>A0A0G3XDF9_9SPHN</name>
<dbReference type="Proteomes" id="UP000037643">
    <property type="component" value="Chromosome"/>
</dbReference>
<sequence length="320" mass="36375">MLWFVNESSLQGQFVDDADFLAVLRGLLDLRHSSGTLKNNLRVTRMLPQAQVARDADVRALITRYGDRDLQRALLTWIDRTGPFIDDDRAPEPDDFFEFEGLEVTSSGLGEAARRTKKQEECSTFSFEGGGKDFARDPLAVDHGLPEERYGRYEVRNLWELEALERDVARAAPPITSWEELVDTARERFANLDIGDLHRDAVLAREPFEASIAKRAMSLLALLDTYAGDRSEDGAEGIVAREVVDQYFKGDRAPFSGESETNRRTFDKELTFDRADGEQILAHWHGKISHRTFRLHFEWPLEAGREKLAVVYLGPKITKT</sequence>
<evidence type="ECO:0000313" key="2">
    <source>
        <dbReference type="Proteomes" id="UP000037643"/>
    </source>
</evidence>
<proteinExistence type="predicted"/>
<reference evidence="1 2" key="1">
    <citation type="submission" date="2015-06" db="EMBL/GenBank/DDBJ databases">
        <authorList>
            <person name="Kim K.M."/>
        </authorList>
    </citation>
    <scope>NUCLEOTIDE SEQUENCE [LARGE SCALE GENOMIC DNA]</scope>
    <source>
        <strain evidence="1 2">KCTC 22370</strain>
    </source>
</reference>
<dbReference type="STRING" id="543877.AM2010_2392"/>
<accession>A0A0G3XDF9</accession>
<dbReference type="PATRIC" id="fig|543877.4.peg.2426"/>
<evidence type="ECO:0000313" key="1">
    <source>
        <dbReference type="EMBL" id="AKM08448.1"/>
    </source>
</evidence>
<protein>
    <submittedName>
        <fullName evidence="1">Uncharacterized protein</fullName>
    </submittedName>
</protein>
<keyword evidence="2" id="KW-1185">Reference proteome</keyword>
<gene>
    <name evidence="1" type="ORF">AM2010_2392</name>
</gene>
<dbReference type="KEGG" id="amx:AM2010_2392"/>